<accession>D3FFC2</accession>
<keyword evidence="1" id="KW-0732">Signal</keyword>
<gene>
    <name evidence="2" type="ordered locus">Cwoe_5309</name>
</gene>
<dbReference type="AlphaFoldDB" id="D3FFC2"/>
<sequence length="313" mass="33626" precursor="true">MGILAALWIALAAVGVWPQTIATDPPVAQTSADTRAASCAQISSATWRSTFADGTFGEWSASDVPGNGGGLTVTTPGRAGIAPSLPCTGGRIAEFRVTAASLRRGDVHAKVYKGWDVGPGPGRRDDGDRPLSRLVPGEEGGVYSAWYYIPRSYKIARGPVNIFQFKEDTSNDGGITLGRSDMQSSVSIFSARGFRGLASRTGVVQRPLGRQTRIKDSTPVLGVDVWHPARPRHARGMVPAPLGRWFNVTAVVRPRDRVAYYVDGSLLDVWTDREYPVGIRYPNAMGWTFGVGHYGGNVGRLWVAGVSVTLRAR</sequence>
<dbReference type="HOGENOM" id="CLU_887703_0_0_11"/>
<keyword evidence="3" id="KW-1185">Reference proteome</keyword>
<name>D3FFC2_CONWI</name>
<evidence type="ECO:0000313" key="3">
    <source>
        <dbReference type="Proteomes" id="UP000008229"/>
    </source>
</evidence>
<protein>
    <submittedName>
        <fullName evidence="2">Uncharacterized protein</fullName>
    </submittedName>
</protein>
<dbReference type="Proteomes" id="UP000008229">
    <property type="component" value="Chromosome"/>
</dbReference>
<organism evidence="2 3">
    <name type="scientific">Conexibacter woesei (strain DSM 14684 / CCUG 47730 / CIP 108061 / JCM 11494 / NBRC 100937 / ID131577)</name>
    <dbReference type="NCBI Taxonomy" id="469383"/>
    <lineage>
        <taxon>Bacteria</taxon>
        <taxon>Bacillati</taxon>
        <taxon>Actinomycetota</taxon>
        <taxon>Thermoleophilia</taxon>
        <taxon>Solirubrobacterales</taxon>
        <taxon>Conexibacteraceae</taxon>
        <taxon>Conexibacter</taxon>
    </lineage>
</organism>
<dbReference type="EMBL" id="CP001854">
    <property type="protein sequence ID" value="ADB53715.1"/>
    <property type="molecule type" value="Genomic_DNA"/>
</dbReference>
<feature type="signal peptide" evidence="1">
    <location>
        <begin position="1"/>
        <end position="22"/>
    </location>
</feature>
<reference evidence="2 3" key="1">
    <citation type="journal article" date="2010" name="Stand. Genomic Sci.">
        <title>Complete genome sequence of Conexibacter woesei type strain (ID131577).</title>
        <authorList>
            <person name="Pukall R."/>
            <person name="Lapidus A."/>
            <person name="Glavina Del Rio T."/>
            <person name="Copeland A."/>
            <person name="Tice H."/>
            <person name="Cheng J.-F."/>
            <person name="Lucas S."/>
            <person name="Chen F."/>
            <person name="Nolan M."/>
            <person name="Bruce D."/>
            <person name="Goodwin L."/>
            <person name="Pitluck S."/>
            <person name="Mavromatis K."/>
            <person name="Ivanova N."/>
            <person name="Ovchinnikova G."/>
            <person name="Pati A."/>
            <person name="Chen A."/>
            <person name="Palaniappan K."/>
            <person name="Land M."/>
            <person name="Hauser L."/>
            <person name="Chang Y.-J."/>
            <person name="Jeffries C.D."/>
            <person name="Chain P."/>
            <person name="Meincke L."/>
            <person name="Sims D."/>
            <person name="Brettin T."/>
            <person name="Detter J.C."/>
            <person name="Rohde M."/>
            <person name="Goeker M."/>
            <person name="Bristow J."/>
            <person name="Eisen J.A."/>
            <person name="Markowitz V."/>
            <person name="Kyrpides N.C."/>
            <person name="Klenk H.-P."/>
            <person name="Hugenholtz P."/>
        </authorList>
    </citation>
    <scope>NUCLEOTIDE SEQUENCE [LARGE SCALE GENOMIC DNA]</scope>
    <source>
        <strain evidence="3">DSM 14684 / CIP 108061 / JCM 11494 / NBRC 100937 / ID131577</strain>
    </source>
</reference>
<reference evidence="3" key="2">
    <citation type="submission" date="2010-01" db="EMBL/GenBank/DDBJ databases">
        <title>The complete genome of Conexibacter woesei DSM 14684.</title>
        <authorList>
            <consortium name="US DOE Joint Genome Institute (JGI-PGF)"/>
            <person name="Lucas S."/>
            <person name="Copeland A."/>
            <person name="Lapidus A."/>
            <person name="Glavina del Rio T."/>
            <person name="Dalin E."/>
            <person name="Tice H."/>
            <person name="Bruce D."/>
            <person name="Goodwin L."/>
            <person name="Pitluck S."/>
            <person name="Kyrpides N."/>
            <person name="Mavromatis K."/>
            <person name="Ivanova N."/>
            <person name="Mikhailova N."/>
            <person name="Chertkov O."/>
            <person name="Brettin T."/>
            <person name="Detter J.C."/>
            <person name="Han C."/>
            <person name="Larimer F."/>
            <person name="Land M."/>
            <person name="Hauser L."/>
            <person name="Markowitz V."/>
            <person name="Cheng J.-F."/>
            <person name="Hugenholtz P."/>
            <person name="Woyke T."/>
            <person name="Wu D."/>
            <person name="Pukall R."/>
            <person name="Steenblock K."/>
            <person name="Schneider S."/>
            <person name="Klenk H.-P."/>
            <person name="Eisen J.A."/>
        </authorList>
    </citation>
    <scope>NUCLEOTIDE SEQUENCE [LARGE SCALE GENOMIC DNA]</scope>
    <source>
        <strain evidence="3">DSM 14684 / CIP 108061 / JCM 11494 / NBRC 100937 / ID131577</strain>
    </source>
</reference>
<feature type="chain" id="PRO_5003044215" evidence="1">
    <location>
        <begin position="23"/>
        <end position="313"/>
    </location>
</feature>
<dbReference type="STRING" id="469383.Cwoe_5309"/>
<dbReference type="RefSeq" id="WP_012936766.1">
    <property type="nucleotide sequence ID" value="NC_013739.1"/>
</dbReference>
<evidence type="ECO:0000256" key="1">
    <source>
        <dbReference type="SAM" id="SignalP"/>
    </source>
</evidence>
<evidence type="ECO:0000313" key="2">
    <source>
        <dbReference type="EMBL" id="ADB53715.1"/>
    </source>
</evidence>
<dbReference type="KEGG" id="cwo:Cwoe_5309"/>
<proteinExistence type="predicted"/>